<feature type="region of interest" description="Disordered" evidence="9">
    <location>
        <begin position="80"/>
        <end position="112"/>
    </location>
</feature>
<dbReference type="OrthoDB" id="46189at2759"/>
<dbReference type="InterPro" id="IPR033370">
    <property type="entry name" value="COG1"/>
</dbReference>
<evidence type="ECO:0000256" key="3">
    <source>
        <dbReference type="ARBA" id="ARBA00020978"/>
    </source>
</evidence>
<dbReference type="AlphaFoldDB" id="A0A0N7LA03"/>
<evidence type="ECO:0000313" key="10">
    <source>
        <dbReference type="EMBL" id="CEH15226.1"/>
    </source>
</evidence>
<evidence type="ECO:0000256" key="9">
    <source>
        <dbReference type="SAM" id="MobiDB-lite"/>
    </source>
</evidence>
<evidence type="ECO:0000313" key="11">
    <source>
        <dbReference type="Proteomes" id="UP000054845"/>
    </source>
</evidence>
<feature type="compositionally biased region" description="Low complexity" evidence="9">
    <location>
        <begin position="81"/>
        <end position="95"/>
    </location>
</feature>
<evidence type="ECO:0000256" key="8">
    <source>
        <dbReference type="SAM" id="Coils"/>
    </source>
</evidence>
<evidence type="ECO:0000256" key="1">
    <source>
        <dbReference type="ARBA" id="ARBA00004395"/>
    </source>
</evidence>
<keyword evidence="4" id="KW-0813">Transport</keyword>
<reference evidence="10 11" key="1">
    <citation type="submission" date="2014-09" db="EMBL/GenBank/DDBJ databases">
        <authorList>
            <person name="Magalhaes I.L.F."/>
            <person name="Oliveira U."/>
            <person name="Santos F.R."/>
            <person name="Vidigal T.H.D.A."/>
            <person name="Brescovit A.D."/>
            <person name="Santos A.J."/>
        </authorList>
    </citation>
    <scope>NUCLEOTIDE SEQUENCE [LARGE SCALE GENOMIC DNA]</scope>
</reference>
<evidence type="ECO:0000256" key="2">
    <source>
        <dbReference type="ARBA" id="ARBA00006653"/>
    </source>
</evidence>
<keyword evidence="11" id="KW-1185">Reference proteome</keyword>
<comment type="subcellular location">
    <subcellularLocation>
        <location evidence="1">Golgi apparatus membrane</location>
        <topology evidence="1">Peripheral membrane protein</topology>
    </subcellularLocation>
</comment>
<feature type="compositionally biased region" description="Polar residues" evidence="9">
    <location>
        <begin position="102"/>
        <end position="112"/>
    </location>
</feature>
<dbReference type="Pfam" id="PF08700">
    <property type="entry name" value="VPS51_Exo84_N"/>
    <property type="match status" value="1"/>
</dbReference>
<dbReference type="GO" id="GO:0015031">
    <property type="term" value="P:protein transport"/>
    <property type="evidence" value="ECO:0007669"/>
    <property type="project" value="UniProtKB-KW"/>
</dbReference>
<keyword evidence="5" id="KW-0653">Protein transport</keyword>
<feature type="compositionally biased region" description="Low complexity" evidence="9">
    <location>
        <begin position="45"/>
        <end position="59"/>
    </location>
</feature>
<dbReference type="EMBL" id="CCYA01000258">
    <property type="protein sequence ID" value="CEH15226.1"/>
    <property type="molecule type" value="Genomic_DNA"/>
</dbReference>
<dbReference type="STRING" id="401625.A0A0N7LA03"/>
<feature type="region of interest" description="Disordered" evidence="9">
    <location>
        <begin position="1"/>
        <end position="59"/>
    </location>
</feature>
<dbReference type="PANTHER" id="PTHR31658:SF0">
    <property type="entry name" value="CONSERVED OLIGOMERIC GOLGI COMPLEX SUBUNIT 1"/>
    <property type="match status" value="1"/>
</dbReference>
<evidence type="ECO:0000256" key="4">
    <source>
        <dbReference type="ARBA" id="ARBA00022448"/>
    </source>
</evidence>
<feature type="region of interest" description="Disordered" evidence="9">
    <location>
        <begin position="191"/>
        <end position="213"/>
    </location>
</feature>
<keyword evidence="8" id="KW-0175">Coiled coil</keyword>
<keyword evidence="6" id="KW-0333">Golgi apparatus</keyword>
<name>A0A0N7LA03_9BASI</name>
<protein>
    <recommendedName>
        <fullName evidence="3">Conserved oligomeric Golgi complex subunit 1</fullName>
    </recommendedName>
</protein>
<keyword evidence="7" id="KW-0472">Membrane</keyword>
<organism evidence="10 11">
    <name type="scientific">Ceraceosorus bombacis</name>
    <dbReference type="NCBI Taxonomy" id="401625"/>
    <lineage>
        <taxon>Eukaryota</taxon>
        <taxon>Fungi</taxon>
        <taxon>Dikarya</taxon>
        <taxon>Basidiomycota</taxon>
        <taxon>Ustilaginomycotina</taxon>
        <taxon>Exobasidiomycetes</taxon>
        <taxon>Ceraceosorales</taxon>
        <taxon>Ceraceosoraceae</taxon>
        <taxon>Ceraceosorus</taxon>
    </lineage>
</organism>
<dbReference type="PANTHER" id="PTHR31658">
    <property type="entry name" value="CONSERVED OLIGOMERIC GOLGI COMPLEX SUBUNIT 1"/>
    <property type="match status" value="1"/>
</dbReference>
<dbReference type="GO" id="GO:0006891">
    <property type="term" value="P:intra-Golgi vesicle-mediated transport"/>
    <property type="evidence" value="ECO:0007669"/>
    <property type="project" value="InterPro"/>
</dbReference>
<feature type="compositionally biased region" description="Basic and acidic residues" evidence="9">
    <location>
        <begin position="680"/>
        <end position="697"/>
    </location>
</feature>
<feature type="compositionally biased region" description="Low complexity" evidence="9">
    <location>
        <begin position="23"/>
        <end position="36"/>
    </location>
</feature>
<proteinExistence type="inferred from homology"/>
<evidence type="ECO:0000256" key="7">
    <source>
        <dbReference type="ARBA" id="ARBA00023136"/>
    </source>
</evidence>
<dbReference type="GO" id="GO:0017119">
    <property type="term" value="C:Golgi transport complex"/>
    <property type="evidence" value="ECO:0007669"/>
    <property type="project" value="InterPro"/>
</dbReference>
<feature type="coiled-coil region" evidence="8">
    <location>
        <begin position="569"/>
        <end position="596"/>
    </location>
</feature>
<evidence type="ECO:0000256" key="5">
    <source>
        <dbReference type="ARBA" id="ARBA00022927"/>
    </source>
</evidence>
<feature type="region of interest" description="Disordered" evidence="9">
    <location>
        <begin position="680"/>
        <end position="714"/>
    </location>
</feature>
<sequence length="956" mass="106092">MSSATSPLTPVRAGERERDQVASSSSSPFNFSSPLSGRRKRHARSAAVTGSASGAEAEAGGVAGGMGVGVGVGSFIPHTHSSTTTATSSSSSAASPFLSFKPHSTSTSTSLQNDPDTLLCTLSLKEVQQIQRDVQVEKESLSQSLKGLVRKRYADLLNSADTIIAMGSSAAGLSNALAQVSWACAGADAGDGANAGGKQAEHDQHQTTTTTTMDEEEKRLLGYTSCLKYIQESPPIVWACIGLVEQYANGHIVSRIAVAGQHEHAQMEIARHEERGGEKEEEEEDVPSRVIRVAWRLRICQACWEVVQARPDVCNMFPYIQEIYTALDPLCIRLRHAIESLLRVQMAYKSKYAHALRLFAKTVLQVLHAFILVVQTGEANKTRFEKLLERLWTPAVETAGHNSNGTLSASNVARARRKSSSITAGAGAGAGGANKKLRQEIDTSTRFPPTAYDAIHAELDQQRSGTHGMAWDLPNDVLRCLPRTARPCNEGPRESRSALREWVEQVKRLFKETRWEGTGTNVEPRTLVQLLHAEDELQKSWKECLREVRSVRKGRNGQADDEEALNWALEICEEAHEDLLEKMREKRRDLHKASVERLGRKVQEFVVDLQKEELVHDARRLLFDSSTRITGTSTDLVEELIEAEPALRECWSELVALAHKVAWELQTYLRRKARRRDCDARRVASHKERDESEEKSLHQRTSRSQSHLRSDEDMLDAQVGQEEVQRCAEMLRSLLREQTMRSAEIAIGRVAACLSRHEAIRRALYPSTSERDDVGVMRPLKAVREESLKAWEAQVYGDVLLLSTLAPGDVAPEEQETLSTTLRRKCLLLVAERAHAMHLDLADREESASVQRILQRLVDAGRITQDTVDEFGRSKETNDASAEWMEEAGLDLFPLLRHDSTTKTTKSLDLARAGNAKMDVKKVHNATTAKHIQPLLDLAETSDFAQLPPVRLQGLA</sequence>
<dbReference type="Proteomes" id="UP000054845">
    <property type="component" value="Unassembled WGS sequence"/>
</dbReference>
<accession>A0A0N7LA03</accession>
<evidence type="ECO:0000256" key="6">
    <source>
        <dbReference type="ARBA" id="ARBA00023034"/>
    </source>
</evidence>
<dbReference type="GO" id="GO:0000139">
    <property type="term" value="C:Golgi membrane"/>
    <property type="evidence" value="ECO:0007669"/>
    <property type="project" value="UniProtKB-SubCell"/>
</dbReference>
<comment type="similarity">
    <text evidence="2">Belongs to the COG1 family.</text>
</comment>